<organism evidence="1 2">
    <name type="scientific">Papaver somniferum</name>
    <name type="common">Opium poppy</name>
    <dbReference type="NCBI Taxonomy" id="3469"/>
    <lineage>
        <taxon>Eukaryota</taxon>
        <taxon>Viridiplantae</taxon>
        <taxon>Streptophyta</taxon>
        <taxon>Embryophyta</taxon>
        <taxon>Tracheophyta</taxon>
        <taxon>Spermatophyta</taxon>
        <taxon>Magnoliopsida</taxon>
        <taxon>Ranunculales</taxon>
        <taxon>Papaveraceae</taxon>
        <taxon>Papaveroideae</taxon>
        <taxon>Papaver</taxon>
    </lineage>
</organism>
<reference evidence="1 2" key="1">
    <citation type="journal article" date="2018" name="Science">
        <title>The opium poppy genome and morphinan production.</title>
        <authorList>
            <person name="Guo L."/>
            <person name="Winzer T."/>
            <person name="Yang X."/>
            <person name="Li Y."/>
            <person name="Ning Z."/>
            <person name="He Z."/>
            <person name="Teodor R."/>
            <person name="Lu Y."/>
            <person name="Bowser T.A."/>
            <person name="Graham I.A."/>
            <person name="Ye K."/>
        </authorList>
    </citation>
    <scope>NUCLEOTIDE SEQUENCE [LARGE SCALE GENOMIC DNA]</scope>
    <source>
        <strain evidence="2">cv. HN1</strain>
        <tissue evidence="1">Leaves</tissue>
    </source>
</reference>
<dbReference type="Gramene" id="RZC50344">
    <property type="protein sequence ID" value="RZC50344"/>
    <property type="gene ID" value="C5167_018770"/>
</dbReference>
<evidence type="ECO:0000313" key="2">
    <source>
        <dbReference type="Proteomes" id="UP000316621"/>
    </source>
</evidence>
<dbReference type="AlphaFoldDB" id="A0A4Y7IN80"/>
<name>A0A4Y7IN80_PAPSO</name>
<dbReference type="Proteomes" id="UP000316621">
    <property type="component" value="Chromosome 2"/>
</dbReference>
<proteinExistence type="predicted"/>
<protein>
    <submittedName>
        <fullName evidence="1">Uncharacterized protein</fullName>
    </submittedName>
</protein>
<keyword evidence="2" id="KW-1185">Reference proteome</keyword>
<sequence>MSVNQMDHGRNCRTHWKEYVDVKLCPQLNMNDIIEFRSTGYSPTVHDYVMRFTVTFSIRAPNQNHVVL</sequence>
<gene>
    <name evidence="1" type="ORF">C5167_018770</name>
</gene>
<evidence type="ECO:0000313" key="1">
    <source>
        <dbReference type="EMBL" id="RZC50344.1"/>
    </source>
</evidence>
<dbReference type="EMBL" id="CM010716">
    <property type="protein sequence ID" value="RZC50344.1"/>
    <property type="molecule type" value="Genomic_DNA"/>
</dbReference>
<accession>A0A4Y7IN80</accession>